<dbReference type="EMBL" id="SZPR01000011">
    <property type="protein sequence ID" value="TKT09291.1"/>
    <property type="molecule type" value="Genomic_DNA"/>
</dbReference>
<comment type="caution">
    <text evidence="1">The sequence shown here is derived from an EMBL/GenBank/DDBJ whole genome shotgun (WGS) entry which is preliminary data.</text>
</comment>
<accession>A0A4U5X5C1</accession>
<evidence type="ECO:0000313" key="2">
    <source>
        <dbReference type="Proteomes" id="UP000308632"/>
    </source>
</evidence>
<reference evidence="1 2" key="1">
    <citation type="submission" date="2019-04" db="EMBL/GenBank/DDBJ databases">
        <title>Streptomyces lasaliensis sp.nov., an Actinomycete isolated from soil which produces the polyether antibiotic lasalocid.</title>
        <authorList>
            <person name="Erwin G."/>
            <person name="Haber C."/>
        </authorList>
    </citation>
    <scope>NUCLEOTIDE SEQUENCE [LARGE SCALE GENOMIC DNA]</scope>
    <source>
        <strain evidence="1 2">DSM 40089</strain>
    </source>
</reference>
<gene>
    <name evidence="1" type="ORF">E4U92_11555</name>
</gene>
<organism evidence="1 2">
    <name type="scientific">Streptomyces galbus</name>
    <dbReference type="NCBI Taxonomy" id="33898"/>
    <lineage>
        <taxon>Bacteria</taxon>
        <taxon>Bacillati</taxon>
        <taxon>Actinomycetota</taxon>
        <taxon>Actinomycetes</taxon>
        <taxon>Kitasatosporales</taxon>
        <taxon>Streptomycetaceae</taxon>
        <taxon>Streptomyces</taxon>
    </lineage>
</organism>
<dbReference type="Proteomes" id="UP000308632">
    <property type="component" value="Unassembled WGS sequence"/>
</dbReference>
<dbReference type="RefSeq" id="WP_137300247.1">
    <property type="nucleotide sequence ID" value="NZ_BMVD01000002.1"/>
</dbReference>
<sequence length="461" mass="51234">MTTTLVRERLATLFLDACKAATAKLASVRHSLTLTEARRHLVRTENYGWETRTLRYARNAISIPTRSTAPFLNDETLHCVDECATSLLALEGNTLLLNPVFLPPGGWPLTHPVRGTEAAVRDEEPVRWVREVVLLPALLAHMRALPSLDQAKPQHAQWFANDVLRVATSQTASCRTSVPLAGVDIKTPGDTPLEWENFTIRRLSGAEQYDHFEEVGNGLLGATLNAPPLVVLECIEEYPRNEQMPLTLPRRVRNMMAALQLYGFDLAGHVAKIEGVPQWLSFGAGRPPLGLPGMPPSWRVLTPEVFAGVVATAALMEKRSIDKPKSTHDLALHRFCSGVARTDDTDAVLDFTIALESLLLPLQANARHNELSYRFRLHGAYYLTDQASERQDMSDRLNALYTMRSRLVHGGKYPTADQIRETRKSARELAQRGLMQAVHGGFPTDKDFIRMVLGAPEEGSE</sequence>
<name>A0A4U5X5C1_STRGB</name>
<protein>
    <submittedName>
        <fullName evidence="1">Uncharacterized protein</fullName>
    </submittedName>
</protein>
<evidence type="ECO:0000313" key="1">
    <source>
        <dbReference type="EMBL" id="TKT09291.1"/>
    </source>
</evidence>
<proteinExistence type="predicted"/>
<dbReference type="AlphaFoldDB" id="A0A4U5X5C1"/>